<evidence type="ECO:0000256" key="2">
    <source>
        <dbReference type="ARBA" id="ARBA00022475"/>
    </source>
</evidence>
<dbReference type="Proteomes" id="UP000321058">
    <property type="component" value="Unassembled WGS sequence"/>
</dbReference>
<evidence type="ECO:0000313" key="7">
    <source>
        <dbReference type="EMBL" id="GEP55423.1"/>
    </source>
</evidence>
<keyword evidence="3 6" id="KW-0812">Transmembrane</keyword>
<feature type="transmembrane region" description="Helical" evidence="6">
    <location>
        <begin position="145"/>
        <end position="166"/>
    </location>
</feature>
<dbReference type="PANTHER" id="PTHR30086">
    <property type="entry name" value="ARGININE EXPORTER PROTEIN ARGO"/>
    <property type="match status" value="1"/>
</dbReference>
<comment type="subcellular location">
    <subcellularLocation>
        <location evidence="1">Cell membrane</location>
        <topology evidence="1">Multi-pass membrane protein</topology>
    </subcellularLocation>
</comment>
<dbReference type="EMBL" id="BKAJ01000037">
    <property type="protein sequence ID" value="GEP55423.1"/>
    <property type="molecule type" value="Genomic_DNA"/>
</dbReference>
<protein>
    <submittedName>
        <fullName evidence="7">Threonine transporter RhtB</fullName>
    </submittedName>
</protein>
<evidence type="ECO:0000313" key="8">
    <source>
        <dbReference type="Proteomes" id="UP000321058"/>
    </source>
</evidence>
<dbReference type="OrthoDB" id="9812084at2"/>
<evidence type="ECO:0000256" key="1">
    <source>
        <dbReference type="ARBA" id="ARBA00004651"/>
    </source>
</evidence>
<comment type="caution">
    <text evidence="7">The sequence shown here is derived from an EMBL/GenBank/DDBJ whole genome shotgun (WGS) entry which is preliminary data.</text>
</comment>
<dbReference type="Pfam" id="PF01810">
    <property type="entry name" value="LysE"/>
    <property type="match status" value="1"/>
</dbReference>
<proteinExistence type="predicted"/>
<reference evidence="7 8" key="1">
    <citation type="submission" date="2019-07" db="EMBL/GenBank/DDBJ databases">
        <title>Whole genome shotgun sequence of Reyranella soli NBRC 108950.</title>
        <authorList>
            <person name="Hosoyama A."/>
            <person name="Uohara A."/>
            <person name="Ohji S."/>
            <person name="Ichikawa N."/>
        </authorList>
    </citation>
    <scope>NUCLEOTIDE SEQUENCE [LARGE SCALE GENOMIC DNA]</scope>
    <source>
        <strain evidence="7 8">NBRC 108950</strain>
    </source>
</reference>
<dbReference type="GO" id="GO:0005886">
    <property type="term" value="C:plasma membrane"/>
    <property type="evidence" value="ECO:0007669"/>
    <property type="project" value="UniProtKB-SubCell"/>
</dbReference>
<gene>
    <name evidence="7" type="ORF">RSO01_25890</name>
</gene>
<dbReference type="GO" id="GO:0033228">
    <property type="term" value="P:cysteine export across plasma membrane"/>
    <property type="evidence" value="ECO:0007669"/>
    <property type="project" value="TreeGrafter"/>
</dbReference>
<feature type="transmembrane region" description="Helical" evidence="6">
    <location>
        <begin position="178"/>
        <end position="195"/>
    </location>
</feature>
<accession>A0A512N926</accession>
<dbReference type="AlphaFoldDB" id="A0A512N926"/>
<feature type="transmembrane region" description="Helical" evidence="6">
    <location>
        <begin position="106"/>
        <end position="133"/>
    </location>
</feature>
<keyword evidence="5 6" id="KW-0472">Membrane</keyword>
<sequence length="196" mass="19730">MDGLSGFLLAALALAGSPGPATLSLTATGAAFGAGRGVAYLAGIVVGMVLVMAAVAAGLVGLLMAVPGATPVVTVLAGAYFLYLAWRIAMAPPLSDDNARRPAPTFIAGLALSLVNPKGYAAMAALYSGFVLVPGRVGTDVAVKMAVLTFVIVAVNVAWLLAGAGLTRFFREPRSNRLINVAFAVLLVASVVLAFA</sequence>
<organism evidence="7 8">
    <name type="scientific">Reyranella soli</name>
    <dbReference type="NCBI Taxonomy" id="1230389"/>
    <lineage>
        <taxon>Bacteria</taxon>
        <taxon>Pseudomonadati</taxon>
        <taxon>Pseudomonadota</taxon>
        <taxon>Alphaproteobacteria</taxon>
        <taxon>Hyphomicrobiales</taxon>
        <taxon>Reyranellaceae</taxon>
        <taxon>Reyranella</taxon>
    </lineage>
</organism>
<feature type="transmembrane region" description="Helical" evidence="6">
    <location>
        <begin position="69"/>
        <end position="86"/>
    </location>
</feature>
<feature type="transmembrane region" description="Helical" evidence="6">
    <location>
        <begin position="39"/>
        <end position="62"/>
    </location>
</feature>
<dbReference type="PANTHER" id="PTHR30086:SF20">
    <property type="entry name" value="ARGININE EXPORTER PROTEIN ARGO-RELATED"/>
    <property type="match status" value="1"/>
</dbReference>
<evidence type="ECO:0000256" key="4">
    <source>
        <dbReference type="ARBA" id="ARBA00022989"/>
    </source>
</evidence>
<dbReference type="InterPro" id="IPR001123">
    <property type="entry name" value="LeuE-type"/>
</dbReference>
<evidence type="ECO:0000256" key="6">
    <source>
        <dbReference type="SAM" id="Phobius"/>
    </source>
</evidence>
<dbReference type="RefSeq" id="WP_147149503.1">
    <property type="nucleotide sequence ID" value="NZ_BKAJ01000037.1"/>
</dbReference>
<keyword evidence="4 6" id="KW-1133">Transmembrane helix</keyword>
<name>A0A512N926_9HYPH</name>
<dbReference type="GO" id="GO:0015171">
    <property type="term" value="F:amino acid transmembrane transporter activity"/>
    <property type="evidence" value="ECO:0007669"/>
    <property type="project" value="TreeGrafter"/>
</dbReference>
<evidence type="ECO:0000256" key="5">
    <source>
        <dbReference type="ARBA" id="ARBA00023136"/>
    </source>
</evidence>
<keyword evidence="8" id="KW-1185">Reference proteome</keyword>
<evidence type="ECO:0000256" key="3">
    <source>
        <dbReference type="ARBA" id="ARBA00022692"/>
    </source>
</evidence>
<keyword evidence="2" id="KW-1003">Cell membrane</keyword>